<evidence type="ECO:0000256" key="6">
    <source>
        <dbReference type="ARBA" id="ARBA00023136"/>
    </source>
</evidence>
<dbReference type="SUPFAM" id="SSF103473">
    <property type="entry name" value="MFS general substrate transporter"/>
    <property type="match status" value="1"/>
</dbReference>
<comment type="caution">
    <text evidence="9">The sequence shown here is derived from an EMBL/GenBank/DDBJ whole genome shotgun (WGS) entry which is preliminary data.</text>
</comment>
<keyword evidence="5 7" id="KW-1133">Transmembrane helix</keyword>
<dbReference type="Gene3D" id="1.20.1250.20">
    <property type="entry name" value="MFS general substrate transporter like domains"/>
    <property type="match status" value="1"/>
</dbReference>
<feature type="transmembrane region" description="Helical" evidence="7">
    <location>
        <begin position="62"/>
        <end position="81"/>
    </location>
</feature>
<dbReference type="AlphaFoldDB" id="A0AAD4YVX8"/>
<reference evidence="9 10" key="1">
    <citation type="journal article" date="2022" name="G3 (Bethesda)">
        <title>Whole-genome sequence and methylome profiling of the almond [Prunus dulcis (Mill.) D.A. Webb] cultivar 'Nonpareil'.</title>
        <authorList>
            <person name="D'Amico-Willman K.M."/>
            <person name="Ouma W.Z."/>
            <person name="Meulia T."/>
            <person name="Sideli G.M."/>
            <person name="Gradziel T.M."/>
            <person name="Fresnedo-Ramirez J."/>
        </authorList>
    </citation>
    <scope>NUCLEOTIDE SEQUENCE [LARGE SCALE GENOMIC DNA]</scope>
    <source>
        <strain evidence="9">Clone GOH B32 T37-40</strain>
    </source>
</reference>
<keyword evidence="6 7" id="KW-0472">Membrane</keyword>
<sequence length="122" mass="13618">MLFVNQVHELALTPTPTLAVTGMLIYIYIGSFSIGMRGVPWIVMSEIFAINIKGQARSFATLVNWLGAWLCSYTFNFLMSWSSYGTFILYAAINALAILFVILMVPETKGKTLEQIQGDINK</sequence>
<evidence type="ECO:0000256" key="5">
    <source>
        <dbReference type="ARBA" id="ARBA00022989"/>
    </source>
</evidence>
<keyword evidence="3" id="KW-0762">Sugar transport</keyword>
<keyword evidence="4 7" id="KW-0812">Transmembrane</keyword>
<dbReference type="Pfam" id="PF00083">
    <property type="entry name" value="Sugar_tr"/>
    <property type="match status" value="1"/>
</dbReference>
<dbReference type="InterPro" id="IPR020846">
    <property type="entry name" value="MFS_dom"/>
</dbReference>
<evidence type="ECO:0000256" key="1">
    <source>
        <dbReference type="ARBA" id="ARBA00004141"/>
    </source>
</evidence>
<name>A0AAD4YVX8_PRUDU</name>
<dbReference type="GO" id="GO:0016020">
    <property type="term" value="C:membrane"/>
    <property type="evidence" value="ECO:0007669"/>
    <property type="project" value="UniProtKB-SubCell"/>
</dbReference>
<evidence type="ECO:0000256" key="7">
    <source>
        <dbReference type="SAM" id="Phobius"/>
    </source>
</evidence>
<feature type="transmembrane region" description="Helical" evidence="7">
    <location>
        <begin position="87"/>
        <end position="105"/>
    </location>
</feature>
<accession>A0AAD4YVX8</accession>
<evidence type="ECO:0000313" key="10">
    <source>
        <dbReference type="Proteomes" id="UP001054821"/>
    </source>
</evidence>
<dbReference type="PROSITE" id="PS50850">
    <property type="entry name" value="MFS"/>
    <property type="match status" value="1"/>
</dbReference>
<evidence type="ECO:0000259" key="8">
    <source>
        <dbReference type="PROSITE" id="PS50850"/>
    </source>
</evidence>
<comment type="subcellular location">
    <subcellularLocation>
        <location evidence="1">Membrane</location>
        <topology evidence="1">Multi-pass membrane protein</topology>
    </subcellularLocation>
</comment>
<dbReference type="InterPro" id="IPR005828">
    <property type="entry name" value="MFS_sugar_transport-like"/>
</dbReference>
<evidence type="ECO:0000256" key="2">
    <source>
        <dbReference type="ARBA" id="ARBA00010992"/>
    </source>
</evidence>
<keyword evidence="3" id="KW-0813">Transport</keyword>
<evidence type="ECO:0000313" key="9">
    <source>
        <dbReference type="EMBL" id="KAI5323380.1"/>
    </source>
</evidence>
<dbReference type="Proteomes" id="UP001054821">
    <property type="component" value="Chromosome 6"/>
</dbReference>
<dbReference type="PANTHER" id="PTHR48021:SF13">
    <property type="entry name" value="SUGAR TRANSPORTER ERD6-LIKE 7"/>
    <property type="match status" value="1"/>
</dbReference>
<dbReference type="InterPro" id="IPR050549">
    <property type="entry name" value="MFS_Trehalose_Transporter"/>
</dbReference>
<comment type="similarity">
    <text evidence="2">Belongs to the major facilitator superfamily. Sugar transporter (TC 2.A.1.1) family.</text>
</comment>
<evidence type="ECO:0000256" key="3">
    <source>
        <dbReference type="ARBA" id="ARBA00022597"/>
    </source>
</evidence>
<gene>
    <name evidence="9" type="ORF">L3X38_032452</name>
</gene>
<keyword evidence="10" id="KW-1185">Reference proteome</keyword>
<evidence type="ECO:0000256" key="4">
    <source>
        <dbReference type="ARBA" id="ARBA00022692"/>
    </source>
</evidence>
<proteinExistence type="inferred from homology"/>
<dbReference type="GO" id="GO:0022857">
    <property type="term" value="F:transmembrane transporter activity"/>
    <property type="evidence" value="ECO:0007669"/>
    <property type="project" value="InterPro"/>
</dbReference>
<dbReference type="EMBL" id="JAJFAZ020000006">
    <property type="protein sequence ID" value="KAI5323380.1"/>
    <property type="molecule type" value="Genomic_DNA"/>
</dbReference>
<dbReference type="InterPro" id="IPR036259">
    <property type="entry name" value="MFS_trans_sf"/>
</dbReference>
<dbReference type="PANTHER" id="PTHR48021">
    <property type="match status" value="1"/>
</dbReference>
<protein>
    <recommendedName>
        <fullName evidence="8">Major facilitator superfamily (MFS) profile domain-containing protein</fullName>
    </recommendedName>
</protein>
<feature type="domain" description="Major facilitator superfamily (MFS) profile" evidence="8">
    <location>
        <begin position="1"/>
        <end position="109"/>
    </location>
</feature>
<organism evidence="9 10">
    <name type="scientific">Prunus dulcis</name>
    <name type="common">Almond</name>
    <name type="synonym">Amygdalus dulcis</name>
    <dbReference type="NCBI Taxonomy" id="3755"/>
    <lineage>
        <taxon>Eukaryota</taxon>
        <taxon>Viridiplantae</taxon>
        <taxon>Streptophyta</taxon>
        <taxon>Embryophyta</taxon>
        <taxon>Tracheophyta</taxon>
        <taxon>Spermatophyta</taxon>
        <taxon>Magnoliopsida</taxon>
        <taxon>eudicotyledons</taxon>
        <taxon>Gunneridae</taxon>
        <taxon>Pentapetalae</taxon>
        <taxon>rosids</taxon>
        <taxon>fabids</taxon>
        <taxon>Rosales</taxon>
        <taxon>Rosaceae</taxon>
        <taxon>Amygdaloideae</taxon>
        <taxon>Amygdaleae</taxon>
        <taxon>Prunus</taxon>
    </lineage>
</organism>